<dbReference type="EC" id="5.4.99.-" evidence="9"/>
<feature type="domain" description="RNA-binding S4" evidence="11">
    <location>
        <begin position="28"/>
        <end position="85"/>
    </location>
</feature>
<dbReference type="InterPro" id="IPR006145">
    <property type="entry name" value="PsdUridine_synth_RsuA/RluA"/>
</dbReference>
<protein>
    <recommendedName>
        <fullName evidence="9">Pseudouridine synthase</fullName>
        <ecNumber evidence="9">5.4.99.-</ecNumber>
    </recommendedName>
</protein>
<dbReference type="Proteomes" id="UP000051547">
    <property type="component" value="Unassembled WGS sequence"/>
</dbReference>
<dbReference type="PANTHER" id="PTHR21600:SF92">
    <property type="entry name" value="RIBOSOMAL LARGE SUBUNIT PSEUDOURIDINE SYNTHASE C"/>
    <property type="match status" value="1"/>
</dbReference>
<dbReference type="PANTHER" id="PTHR21600">
    <property type="entry name" value="MITOCHONDRIAL RNA PSEUDOURIDINE SYNTHASE"/>
    <property type="match status" value="1"/>
</dbReference>
<dbReference type="SUPFAM" id="SSF55120">
    <property type="entry name" value="Pseudouridine synthase"/>
    <property type="match status" value="1"/>
</dbReference>
<comment type="caution">
    <text evidence="12">The sequence shown here is derived from an EMBL/GenBank/DDBJ whole genome shotgun (WGS) entry which is preliminary data.</text>
</comment>
<evidence type="ECO:0000313" key="12">
    <source>
        <dbReference type="EMBL" id="KRO82064.1"/>
    </source>
</evidence>
<name>A0A0R2TA10_9GAMM</name>
<dbReference type="Gene3D" id="3.10.290.10">
    <property type="entry name" value="RNA-binding S4 domain"/>
    <property type="match status" value="1"/>
</dbReference>
<comment type="function">
    <text evidence="2">Responsible for synthesis of pseudouridine from uracil at positions 955, 2504 and 2580 in 23S ribosomal RNA.</text>
</comment>
<evidence type="ECO:0000256" key="1">
    <source>
        <dbReference type="ARBA" id="ARBA00000381"/>
    </source>
</evidence>
<sequence length="318" mass="35257">MRDSSERGTANGGSGVQHVKVSEGHEGQRIDNFLMRELKGVPRTHVYRIIRRGDVRINKKRCKPDHKLMLGDEVRVPPFSGANVQEPGELSASLRSRLLNLVLLETDDYLVIDKPSGMAVHGGTGIRLGLIEAVRQVSTDWAQAELAHRLDRETSGCLLIAKNASFLKSAQDQFRAKTVEKDYLALVHGSWPSGVSKVEAPLLKDALGENERIVRVSDEGKPALTRFTAEQRFADATLVRAAPETGRTHQIRVHCQFVGHAIVGDDKYTAREIAPALKRITSLCLHAEKLSFDDLKLGKRIEVVAPLDQQFLRLLEAL</sequence>
<dbReference type="InterPro" id="IPR006225">
    <property type="entry name" value="PsdUridine_synth_RluC/D"/>
</dbReference>
<dbReference type="Pfam" id="PF00849">
    <property type="entry name" value="PseudoU_synth_2"/>
    <property type="match status" value="1"/>
</dbReference>
<dbReference type="PROSITE" id="PS01129">
    <property type="entry name" value="PSI_RLU"/>
    <property type="match status" value="1"/>
</dbReference>
<evidence type="ECO:0000313" key="13">
    <source>
        <dbReference type="Proteomes" id="UP000051547"/>
    </source>
</evidence>
<dbReference type="GO" id="GO:0000455">
    <property type="term" value="P:enzyme-directed rRNA pseudouridine synthesis"/>
    <property type="evidence" value="ECO:0007669"/>
    <property type="project" value="TreeGrafter"/>
</dbReference>
<reference evidence="12 13" key="1">
    <citation type="submission" date="2015-10" db="EMBL/GenBank/DDBJ databases">
        <title>Metagenome-Assembled Genomes uncover a global brackish microbiome.</title>
        <authorList>
            <person name="Hugerth L.W."/>
            <person name="Larsson J."/>
            <person name="Alneberg J."/>
            <person name="Lindh M.V."/>
            <person name="Legrand C."/>
            <person name="Pinhassi J."/>
            <person name="Andersson A.F."/>
        </authorList>
    </citation>
    <scope>NUCLEOTIDE SEQUENCE [LARGE SCALE GENOMIC DNA]</scope>
    <source>
        <strain evidence="12">BACL4 MAG-120920-bin41</strain>
    </source>
</reference>
<organism evidence="12 13">
    <name type="scientific">OM182 bacterium BACL3 MAG-120920-bin41</name>
    <dbReference type="NCBI Taxonomy" id="1655580"/>
    <lineage>
        <taxon>Bacteria</taxon>
        <taxon>Pseudomonadati</taxon>
        <taxon>Pseudomonadota</taxon>
        <taxon>Gammaproteobacteria</taxon>
        <taxon>OMG group</taxon>
        <taxon>OM182 clade</taxon>
    </lineage>
</organism>
<dbReference type="GO" id="GO:0003723">
    <property type="term" value="F:RNA binding"/>
    <property type="evidence" value="ECO:0007669"/>
    <property type="project" value="UniProtKB-KW"/>
</dbReference>
<evidence type="ECO:0000256" key="7">
    <source>
        <dbReference type="PIRSR" id="PIRSR606225-1"/>
    </source>
</evidence>
<dbReference type="CDD" id="cd02869">
    <property type="entry name" value="PseudoU_synth_RluA_like"/>
    <property type="match status" value="1"/>
</dbReference>
<evidence type="ECO:0000259" key="11">
    <source>
        <dbReference type="SMART" id="SM00363"/>
    </source>
</evidence>
<dbReference type="InterPro" id="IPR006224">
    <property type="entry name" value="PsdUridine_synth_RluA-like_CS"/>
</dbReference>
<dbReference type="InterPro" id="IPR020103">
    <property type="entry name" value="PsdUridine_synth_cat_dom_sf"/>
</dbReference>
<evidence type="ECO:0000256" key="4">
    <source>
        <dbReference type="ARBA" id="ARBA00022552"/>
    </source>
</evidence>
<dbReference type="SUPFAM" id="SSF55174">
    <property type="entry name" value="Alpha-L RNA-binding motif"/>
    <property type="match status" value="1"/>
</dbReference>
<accession>A0A0R2TA10</accession>
<keyword evidence="4" id="KW-0698">rRNA processing</keyword>
<comment type="catalytic activity">
    <reaction evidence="9">
        <text>a uridine in RNA = a pseudouridine in RNA</text>
        <dbReference type="Rhea" id="RHEA:48348"/>
        <dbReference type="Rhea" id="RHEA-COMP:12068"/>
        <dbReference type="Rhea" id="RHEA-COMP:12069"/>
        <dbReference type="ChEBI" id="CHEBI:65314"/>
        <dbReference type="ChEBI" id="CHEBI:65315"/>
    </reaction>
</comment>
<dbReference type="AlphaFoldDB" id="A0A0R2TA10"/>
<feature type="active site" evidence="7">
    <location>
        <position position="151"/>
    </location>
</feature>
<keyword evidence="5 8" id="KW-0694">RNA-binding</keyword>
<evidence type="ECO:0000256" key="5">
    <source>
        <dbReference type="ARBA" id="ARBA00022884"/>
    </source>
</evidence>
<dbReference type="InterPro" id="IPR002942">
    <property type="entry name" value="S4_RNA-bd"/>
</dbReference>
<dbReference type="Pfam" id="PF01479">
    <property type="entry name" value="S4"/>
    <property type="match status" value="1"/>
</dbReference>
<dbReference type="InterPro" id="IPR050188">
    <property type="entry name" value="RluA_PseudoU_synthase"/>
</dbReference>
<evidence type="ECO:0000256" key="10">
    <source>
        <dbReference type="SAM" id="MobiDB-lite"/>
    </source>
</evidence>
<feature type="region of interest" description="Disordered" evidence="10">
    <location>
        <begin position="1"/>
        <end position="22"/>
    </location>
</feature>
<comment type="catalytic activity">
    <reaction evidence="1">
        <text>uridine(955/2504/2580) in 23S rRNA = pseudouridine(955/2504/2580) in 23S rRNA</text>
        <dbReference type="Rhea" id="RHEA:42528"/>
        <dbReference type="Rhea" id="RHEA-COMP:10099"/>
        <dbReference type="Rhea" id="RHEA-COMP:10100"/>
        <dbReference type="ChEBI" id="CHEBI:65314"/>
        <dbReference type="ChEBI" id="CHEBI:65315"/>
        <dbReference type="EC" id="5.4.99.24"/>
    </reaction>
</comment>
<dbReference type="SMART" id="SM00363">
    <property type="entry name" value="S4"/>
    <property type="match status" value="1"/>
</dbReference>
<evidence type="ECO:0000256" key="6">
    <source>
        <dbReference type="ARBA" id="ARBA00023235"/>
    </source>
</evidence>
<proteinExistence type="inferred from homology"/>
<evidence type="ECO:0000256" key="2">
    <source>
        <dbReference type="ARBA" id="ARBA00002876"/>
    </source>
</evidence>
<keyword evidence="6 9" id="KW-0413">Isomerase</keyword>
<comment type="similarity">
    <text evidence="3 9">Belongs to the pseudouridine synthase RluA family.</text>
</comment>
<dbReference type="GO" id="GO:0160141">
    <property type="term" value="F:23S rRNA pseudouridine(955/2504/2580) synthase activity"/>
    <property type="evidence" value="ECO:0007669"/>
    <property type="project" value="UniProtKB-EC"/>
</dbReference>
<gene>
    <name evidence="12" type="ORF">ABR72_08650</name>
</gene>
<dbReference type="PROSITE" id="PS50889">
    <property type="entry name" value="S4"/>
    <property type="match status" value="1"/>
</dbReference>
<evidence type="ECO:0000256" key="3">
    <source>
        <dbReference type="ARBA" id="ARBA00010876"/>
    </source>
</evidence>
<dbReference type="InterPro" id="IPR036986">
    <property type="entry name" value="S4_RNA-bd_sf"/>
</dbReference>
<dbReference type="Gene3D" id="3.30.2350.10">
    <property type="entry name" value="Pseudouridine synthase"/>
    <property type="match status" value="1"/>
</dbReference>
<dbReference type="EMBL" id="LIBE01000240">
    <property type="protein sequence ID" value="KRO82064.1"/>
    <property type="molecule type" value="Genomic_DNA"/>
</dbReference>
<evidence type="ECO:0000256" key="9">
    <source>
        <dbReference type="RuleBase" id="RU362028"/>
    </source>
</evidence>
<dbReference type="NCBIfam" id="TIGR00005">
    <property type="entry name" value="rluA_subfam"/>
    <property type="match status" value="1"/>
</dbReference>
<evidence type="ECO:0000256" key="8">
    <source>
        <dbReference type="PROSITE-ProRule" id="PRU00182"/>
    </source>
</evidence>
<dbReference type="CDD" id="cd00165">
    <property type="entry name" value="S4"/>
    <property type="match status" value="1"/>
</dbReference>